<dbReference type="HOGENOM" id="CLU_1378913_0_0_1"/>
<proteinExistence type="predicted"/>
<reference evidence="2 3" key="1">
    <citation type="submission" date="2014-06" db="EMBL/GenBank/DDBJ databases">
        <title>Evolutionary Origins and Diversification of the Mycorrhizal Mutualists.</title>
        <authorList>
            <consortium name="DOE Joint Genome Institute"/>
            <consortium name="Mycorrhizal Genomics Consortium"/>
            <person name="Kohler A."/>
            <person name="Kuo A."/>
            <person name="Nagy L.G."/>
            <person name="Floudas D."/>
            <person name="Copeland A."/>
            <person name="Barry K.W."/>
            <person name="Cichocki N."/>
            <person name="Veneault-Fourrey C."/>
            <person name="LaButti K."/>
            <person name="Lindquist E.A."/>
            <person name="Lipzen A."/>
            <person name="Lundell T."/>
            <person name="Morin E."/>
            <person name="Murat C."/>
            <person name="Riley R."/>
            <person name="Ohm R."/>
            <person name="Sun H."/>
            <person name="Tunlid A."/>
            <person name="Henrissat B."/>
            <person name="Grigoriev I.V."/>
            <person name="Hibbett D.S."/>
            <person name="Martin F."/>
        </authorList>
    </citation>
    <scope>NUCLEOTIDE SEQUENCE [LARGE SCALE GENOMIC DNA]</scope>
    <source>
        <strain evidence="2 3">SS14</strain>
    </source>
</reference>
<feature type="region of interest" description="Disordered" evidence="1">
    <location>
        <begin position="110"/>
        <end position="138"/>
    </location>
</feature>
<sequence>MTSCLHAAKEVSIHLPRMHGSQKTVNTKEIRLLTAERQPVLSTLLGVGSSHYVTKPTSIHNDTSNRLHYSLHRGPSVLASGSIVNRGGADLTTVGISNDVDEEIASSLVHASPTHEDAHRSSPTRAAGQSGGLHPSSIATLHGVPIVHEQDDRLEDLFNLPQNENNDRSLSTISLWNEDEDLDILPGVPAPQPTTNQE</sequence>
<gene>
    <name evidence="2" type="ORF">M422DRAFT_267294</name>
</gene>
<dbReference type="EMBL" id="KN837248">
    <property type="protein sequence ID" value="KIJ31088.1"/>
    <property type="molecule type" value="Genomic_DNA"/>
</dbReference>
<organism evidence="2 3">
    <name type="scientific">Sphaerobolus stellatus (strain SS14)</name>
    <dbReference type="NCBI Taxonomy" id="990650"/>
    <lineage>
        <taxon>Eukaryota</taxon>
        <taxon>Fungi</taxon>
        <taxon>Dikarya</taxon>
        <taxon>Basidiomycota</taxon>
        <taxon>Agaricomycotina</taxon>
        <taxon>Agaricomycetes</taxon>
        <taxon>Phallomycetidae</taxon>
        <taxon>Geastrales</taxon>
        <taxon>Sphaerobolaceae</taxon>
        <taxon>Sphaerobolus</taxon>
    </lineage>
</organism>
<keyword evidence="3" id="KW-1185">Reference proteome</keyword>
<accession>A0A0C9TM99</accession>
<dbReference type="AlphaFoldDB" id="A0A0C9TM99"/>
<evidence type="ECO:0000256" key="1">
    <source>
        <dbReference type="SAM" id="MobiDB-lite"/>
    </source>
</evidence>
<protein>
    <submittedName>
        <fullName evidence="2">Uncharacterized protein</fullName>
    </submittedName>
</protein>
<evidence type="ECO:0000313" key="3">
    <source>
        <dbReference type="Proteomes" id="UP000054279"/>
    </source>
</evidence>
<name>A0A0C9TM99_SPHS4</name>
<dbReference type="Proteomes" id="UP000054279">
    <property type="component" value="Unassembled WGS sequence"/>
</dbReference>
<evidence type="ECO:0000313" key="2">
    <source>
        <dbReference type="EMBL" id="KIJ31088.1"/>
    </source>
</evidence>